<dbReference type="Proteomes" id="UP000038010">
    <property type="component" value="Unassembled WGS sequence"/>
</dbReference>
<organism evidence="2 3">
    <name type="scientific">Cyphellophora attinorum</name>
    <dbReference type="NCBI Taxonomy" id="1664694"/>
    <lineage>
        <taxon>Eukaryota</taxon>
        <taxon>Fungi</taxon>
        <taxon>Dikarya</taxon>
        <taxon>Ascomycota</taxon>
        <taxon>Pezizomycotina</taxon>
        <taxon>Eurotiomycetes</taxon>
        <taxon>Chaetothyriomycetidae</taxon>
        <taxon>Chaetothyriales</taxon>
        <taxon>Cyphellophoraceae</taxon>
        <taxon>Cyphellophora</taxon>
    </lineage>
</organism>
<reference evidence="2 3" key="1">
    <citation type="submission" date="2015-06" db="EMBL/GenBank/DDBJ databases">
        <title>Draft genome of the ant-associated black yeast Phialophora attae CBS 131958.</title>
        <authorList>
            <person name="Moreno L.F."/>
            <person name="Stielow B.J."/>
            <person name="de Hoog S."/>
            <person name="Vicente V.A."/>
            <person name="Weiss V.A."/>
            <person name="de Vries M."/>
            <person name="Cruz L.M."/>
            <person name="Souza E.M."/>
        </authorList>
    </citation>
    <scope>NUCLEOTIDE SEQUENCE [LARGE SCALE GENOMIC DNA]</scope>
    <source>
        <strain evidence="2 3">CBS 131958</strain>
    </source>
</reference>
<dbReference type="GO" id="GO:0008168">
    <property type="term" value="F:methyltransferase activity"/>
    <property type="evidence" value="ECO:0007669"/>
    <property type="project" value="TreeGrafter"/>
</dbReference>
<dbReference type="STRING" id="1664694.A0A0N0NND8"/>
<dbReference type="EMBL" id="LFJN01000010">
    <property type="protein sequence ID" value="KPI41259.1"/>
    <property type="molecule type" value="Genomic_DNA"/>
</dbReference>
<dbReference type="InterPro" id="IPR029063">
    <property type="entry name" value="SAM-dependent_MTases_sf"/>
</dbReference>
<dbReference type="RefSeq" id="XP_018001222.1">
    <property type="nucleotide sequence ID" value="XM_018148577.1"/>
</dbReference>
<evidence type="ECO:0000313" key="3">
    <source>
        <dbReference type="Proteomes" id="UP000038010"/>
    </source>
</evidence>
<sequence>MAPATQPFVPKQLAPRAPEVLSELCHPATCNIADVFLKNITSDQEKSSAFSSWVVHDNACGYGEVTRALLNVASAIPVDSIEVVGTDNNEAMVKGFQEKLRDHPALGQNVKISAEVQDAVSLKFPDNHFTHSFTNFLINSGPMPDQNGQILSEIWRTLRPGGIAVITNWNRISFADAITDVHNATRADDGGQLLMGMGGDMLKPEFLLSLVKGVGFQRRKMTVLSQEVVALAPWTDEKARTRYLGLMWSILGGTTTGWSKQDEERWDTALKALEDKLSGSGSDGVVMNDQGQLRLPLESTIVIARK</sequence>
<evidence type="ECO:0000259" key="1">
    <source>
        <dbReference type="Pfam" id="PF13649"/>
    </source>
</evidence>
<dbReference type="PANTHER" id="PTHR43591">
    <property type="entry name" value="METHYLTRANSFERASE"/>
    <property type="match status" value="1"/>
</dbReference>
<dbReference type="InterPro" id="IPR041698">
    <property type="entry name" value="Methyltransf_25"/>
</dbReference>
<dbReference type="CDD" id="cd02440">
    <property type="entry name" value="AdoMet_MTases"/>
    <property type="match status" value="1"/>
</dbReference>
<evidence type="ECO:0000313" key="2">
    <source>
        <dbReference type="EMBL" id="KPI41259.1"/>
    </source>
</evidence>
<dbReference type="SUPFAM" id="SSF53335">
    <property type="entry name" value="S-adenosyl-L-methionine-dependent methyltransferases"/>
    <property type="match status" value="1"/>
</dbReference>
<gene>
    <name evidence="2" type="ORF">AB675_8152</name>
</gene>
<feature type="domain" description="Methyltransferase" evidence="1">
    <location>
        <begin position="56"/>
        <end position="162"/>
    </location>
</feature>
<dbReference type="VEuPathDB" id="FungiDB:AB675_8152"/>
<proteinExistence type="predicted"/>
<keyword evidence="3" id="KW-1185">Reference proteome</keyword>
<protein>
    <recommendedName>
        <fullName evidence="1">Methyltransferase domain-containing protein</fullName>
    </recommendedName>
</protein>
<dbReference type="PANTHER" id="PTHR43591:SF24">
    <property type="entry name" value="2-METHOXY-6-POLYPRENYL-1,4-BENZOQUINOL METHYLASE, MITOCHONDRIAL"/>
    <property type="match status" value="1"/>
</dbReference>
<comment type="caution">
    <text evidence="2">The sequence shown here is derived from an EMBL/GenBank/DDBJ whole genome shotgun (WGS) entry which is preliminary data.</text>
</comment>
<name>A0A0N0NND8_9EURO</name>
<dbReference type="GeneID" id="28740456"/>
<dbReference type="Pfam" id="PF13649">
    <property type="entry name" value="Methyltransf_25"/>
    <property type="match status" value="1"/>
</dbReference>
<dbReference type="OrthoDB" id="2013972at2759"/>
<accession>A0A0N0NND8</accession>
<dbReference type="AlphaFoldDB" id="A0A0N0NND8"/>
<dbReference type="Gene3D" id="3.40.50.150">
    <property type="entry name" value="Vaccinia Virus protein VP39"/>
    <property type="match status" value="1"/>
</dbReference>